<evidence type="ECO:0000256" key="9">
    <source>
        <dbReference type="SAM" id="MobiDB-lite"/>
    </source>
</evidence>
<dbReference type="OrthoDB" id="3176171at2759"/>
<name>A0A388LE36_CHABU</name>
<dbReference type="STRING" id="69332.A0A388LE36"/>
<dbReference type="InterPro" id="IPR027417">
    <property type="entry name" value="P-loop_NTPase"/>
</dbReference>
<evidence type="ECO:0000259" key="10">
    <source>
        <dbReference type="PROSITE" id="PS50067"/>
    </source>
</evidence>
<dbReference type="EMBL" id="BFEA01000350">
    <property type="protein sequence ID" value="GBG80569.1"/>
    <property type="molecule type" value="Genomic_DNA"/>
</dbReference>
<evidence type="ECO:0000256" key="4">
    <source>
        <dbReference type="ARBA" id="ARBA00023054"/>
    </source>
</evidence>
<protein>
    <recommendedName>
        <fullName evidence="10">Kinesin motor domain-containing protein</fullName>
    </recommendedName>
</protein>
<evidence type="ECO:0000313" key="12">
    <source>
        <dbReference type="Proteomes" id="UP000265515"/>
    </source>
</evidence>
<evidence type="ECO:0000256" key="3">
    <source>
        <dbReference type="ARBA" id="ARBA00022840"/>
    </source>
</evidence>
<accession>A0A388LE36</accession>
<gene>
    <name evidence="11" type="ORF">CBR_g31029</name>
</gene>
<keyword evidence="1" id="KW-0493">Microtubule</keyword>
<evidence type="ECO:0000256" key="5">
    <source>
        <dbReference type="ARBA" id="ARBA00023175"/>
    </source>
</evidence>
<evidence type="ECO:0000256" key="6">
    <source>
        <dbReference type="ARBA" id="ARBA00034488"/>
    </source>
</evidence>
<evidence type="ECO:0000256" key="7">
    <source>
        <dbReference type="PROSITE-ProRule" id="PRU00283"/>
    </source>
</evidence>
<dbReference type="SUPFAM" id="SSF52540">
    <property type="entry name" value="P-loop containing nucleoside triphosphate hydrolases"/>
    <property type="match status" value="1"/>
</dbReference>
<organism evidence="11 12">
    <name type="scientific">Chara braunii</name>
    <name type="common">Braun's stonewort</name>
    <dbReference type="NCBI Taxonomy" id="69332"/>
    <lineage>
        <taxon>Eukaryota</taxon>
        <taxon>Viridiplantae</taxon>
        <taxon>Streptophyta</taxon>
        <taxon>Charophyceae</taxon>
        <taxon>Charales</taxon>
        <taxon>Characeae</taxon>
        <taxon>Chara</taxon>
    </lineage>
</organism>
<feature type="compositionally biased region" description="Basic and acidic residues" evidence="9">
    <location>
        <begin position="119"/>
        <end position="131"/>
    </location>
</feature>
<dbReference type="PANTHER" id="PTHR37739">
    <property type="entry name" value="KINESIN-LIKE PROTEIN KIN-12D"/>
    <property type="match status" value="1"/>
</dbReference>
<dbReference type="Proteomes" id="UP000265515">
    <property type="component" value="Unassembled WGS sequence"/>
</dbReference>
<evidence type="ECO:0000256" key="8">
    <source>
        <dbReference type="SAM" id="Coils"/>
    </source>
</evidence>
<comment type="caution">
    <text evidence="11">The sequence shown here is derived from an EMBL/GenBank/DDBJ whole genome shotgun (WGS) entry which is preliminary data.</text>
</comment>
<evidence type="ECO:0000256" key="1">
    <source>
        <dbReference type="ARBA" id="ARBA00022701"/>
    </source>
</evidence>
<dbReference type="PANTHER" id="PTHR37739:SF8">
    <property type="entry name" value="KINESIN-LIKE PROTEIN KIN-12D"/>
    <property type="match status" value="1"/>
</dbReference>
<dbReference type="InterPro" id="IPR036961">
    <property type="entry name" value="Kinesin_motor_dom_sf"/>
</dbReference>
<feature type="compositionally biased region" description="Basic and acidic residues" evidence="9">
    <location>
        <begin position="85"/>
        <end position="96"/>
    </location>
</feature>
<feature type="region of interest" description="Disordered" evidence="9">
    <location>
        <begin position="85"/>
        <end position="131"/>
    </location>
</feature>
<dbReference type="Pfam" id="PF00225">
    <property type="entry name" value="Kinesin"/>
    <property type="match status" value="1"/>
</dbReference>
<dbReference type="GO" id="GO:0005874">
    <property type="term" value="C:microtubule"/>
    <property type="evidence" value="ECO:0007669"/>
    <property type="project" value="UniProtKB-KW"/>
</dbReference>
<dbReference type="GO" id="GO:0003777">
    <property type="term" value="F:microtubule motor activity"/>
    <property type="evidence" value="ECO:0007669"/>
    <property type="project" value="InterPro"/>
</dbReference>
<evidence type="ECO:0000313" key="11">
    <source>
        <dbReference type="EMBL" id="GBG80569.1"/>
    </source>
</evidence>
<dbReference type="Gene3D" id="3.40.850.10">
    <property type="entry name" value="Kinesin motor domain"/>
    <property type="match status" value="1"/>
</dbReference>
<keyword evidence="12" id="KW-1185">Reference proteome</keyword>
<reference evidence="11 12" key="1">
    <citation type="journal article" date="2018" name="Cell">
        <title>The Chara Genome: Secondary Complexity and Implications for Plant Terrestrialization.</title>
        <authorList>
            <person name="Nishiyama T."/>
            <person name="Sakayama H."/>
            <person name="Vries J.D."/>
            <person name="Buschmann H."/>
            <person name="Saint-Marcoux D."/>
            <person name="Ullrich K.K."/>
            <person name="Haas F.B."/>
            <person name="Vanderstraeten L."/>
            <person name="Becker D."/>
            <person name="Lang D."/>
            <person name="Vosolsobe S."/>
            <person name="Rombauts S."/>
            <person name="Wilhelmsson P.K.I."/>
            <person name="Janitza P."/>
            <person name="Kern R."/>
            <person name="Heyl A."/>
            <person name="Rumpler F."/>
            <person name="Villalobos L.I.A.C."/>
            <person name="Clay J.M."/>
            <person name="Skokan R."/>
            <person name="Toyoda A."/>
            <person name="Suzuki Y."/>
            <person name="Kagoshima H."/>
            <person name="Schijlen E."/>
            <person name="Tajeshwar N."/>
            <person name="Catarino B."/>
            <person name="Hetherington A.J."/>
            <person name="Saltykova A."/>
            <person name="Bonnot C."/>
            <person name="Breuninger H."/>
            <person name="Symeonidi A."/>
            <person name="Radhakrishnan G.V."/>
            <person name="Van Nieuwerburgh F."/>
            <person name="Deforce D."/>
            <person name="Chang C."/>
            <person name="Karol K.G."/>
            <person name="Hedrich R."/>
            <person name="Ulvskov P."/>
            <person name="Glockner G."/>
            <person name="Delwiche C.F."/>
            <person name="Petrasek J."/>
            <person name="Van de Peer Y."/>
            <person name="Friml J."/>
            <person name="Beilby M."/>
            <person name="Dolan L."/>
            <person name="Kohara Y."/>
            <person name="Sugano S."/>
            <person name="Fujiyama A."/>
            <person name="Delaux P.-M."/>
            <person name="Quint M."/>
            <person name="TheiBen G."/>
            <person name="Hagemann M."/>
            <person name="Harholt J."/>
            <person name="Dunand C."/>
            <person name="Zachgo S."/>
            <person name="Langdale J."/>
            <person name="Maumus F."/>
            <person name="Straeten D.V.D."/>
            <person name="Gould S.B."/>
            <person name="Rensing S.A."/>
        </authorList>
    </citation>
    <scope>NUCLEOTIDE SEQUENCE [LARGE SCALE GENOMIC DNA]</scope>
    <source>
        <strain evidence="11 12">S276</strain>
    </source>
</reference>
<dbReference type="PROSITE" id="PS50067">
    <property type="entry name" value="KINESIN_MOTOR_2"/>
    <property type="match status" value="1"/>
</dbReference>
<feature type="region of interest" description="Disordered" evidence="9">
    <location>
        <begin position="290"/>
        <end position="309"/>
    </location>
</feature>
<dbReference type="GO" id="GO:0007018">
    <property type="term" value="P:microtubule-based movement"/>
    <property type="evidence" value="ECO:0007669"/>
    <property type="project" value="InterPro"/>
</dbReference>
<dbReference type="GO" id="GO:0008017">
    <property type="term" value="F:microtubule binding"/>
    <property type="evidence" value="ECO:0007669"/>
    <property type="project" value="InterPro"/>
</dbReference>
<feature type="coiled-coil region" evidence="8">
    <location>
        <begin position="169"/>
        <end position="196"/>
    </location>
</feature>
<sequence length="309" mass="36644">MLGDMNFCSELRGMTPRVFEHLFARIQEEEESRRHEQLRFNCKCSYLEIYNESITDLLDPSRTNLSRQKKKQLLQEQGFWIGKRGEKMERRAQKEDEGNDTASQQGNDKVRAPSGGGSMREDKTRREEHNERKWKAVARLERLIRLHELLRENCEWILEGETKVDGRLRKVEEERRRKLEVRIQELQERMKEKTELLTQGVASLVPEILKEIQRLRAREKRRDVQWTKVEKEMESLKTEVERAKIEQGKLEVRVEALSTALDNKSKEVETGKMKKERLKKEVGKLEARVSEQGKAIEAEKNERKQECDK</sequence>
<dbReference type="InterPro" id="IPR001752">
    <property type="entry name" value="Kinesin_motor_dom"/>
</dbReference>
<dbReference type="Gramene" id="GBG80569">
    <property type="protein sequence ID" value="GBG80569"/>
    <property type="gene ID" value="CBR_g31029"/>
</dbReference>
<dbReference type="AlphaFoldDB" id="A0A388LE36"/>
<comment type="similarity">
    <text evidence="6">Belongs to the TRAFAC class myosin-kinesin ATPase superfamily. Kinesin family. KIN-12 subfamily.</text>
</comment>
<proteinExistence type="inferred from homology"/>
<evidence type="ECO:0000256" key="2">
    <source>
        <dbReference type="ARBA" id="ARBA00022741"/>
    </source>
</evidence>
<dbReference type="GO" id="GO:0005524">
    <property type="term" value="F:ATP binding"/>
    <property type="evidence" value="ECO:0007669"/>
    <property type="project" value="UniProtKB-KW"/>
</dbReference>
<comment type="caution">
    <text evidence="7">Lacks conserved residue(s) required for the propagation of feature annotation.</text>
</comment>
<keyword evidence="5" id="KW-0505">Motor protein</keyword>
<dbReference type="InterPro" id="IPR044986">
    <property type="entry name" value="KIF15/KIN-12"/>
</dbReference>
<keyword evidence="3" id="KW-0067">ATP-binding</keyword>
<keyword evidence="2" id="KW-0547">Nucleotide-binding</keyword>
<feature type="domain" description="Kinesin motor" evidence="10">
    <location>
        <begin position="1"/>
        <end position="65"/>
    </location>
</feature>
<keyword evidence="4 8" id="KW-0175">Coiled coil</keyword>